<dbReference type="SUPFAM" id="SSF160240">
    <property type="entry name" value="Cation efflux protein cytoplasmic domain-like"/>
    <property type="match status" value="1"/>
</dbReference>
<accession>A0AAN1T0S2</accession>
<comment type="subcellular location">
    <subcellularLocation>
        <location evidence="1">Membrane</location>
        <topology evidence="1">Multi-pass membrane protein</topology>
    </subcellularLocation>
</comment>
<dbReference type="InterPro" id="IPR027469">
    <property type="entry name" value="Cation_efflux_TMD_sf"/>
</dbReference>
<dbReference type="NCBIfam" id="TIGR01297">
    <property type="entry name" value="CDF"/>
    <property type="match status" value="1"/>
</dbReference>
<feature type="transmembrane region" description="Helical" evidence="9">
    <location>
        <begin position="86"/>
        <end position="110"/>
    </location>
</feature>
<dbReference type="GO" id="GO:0005385">
    <property type="term" value="F:zinc ion transmembrane transporter activity"/>
    <property type="evidence" value="ECO:0007669"/>
    <property type="project" value="TreeGrafter"/>
</dbReference>
<dbReference type="InterPro" id="IPR027470">
    <property type="entry name" value="Cation_efflux_CTD"/>
</dbReference>
<evidence type="ECO:0000313" key="12">
    <source>
        <dbReference type="EMBL" id="BBI99750.1"/>
    </source>
</evidence>
<organism evidence="12 13">
    <name type="scientific">Ferrigenium kumadai</name>
    <dbReference type="NCBI Taxonomy" id="1682490"/>
    <lineage>
        <taxon>Bacteria</taxon>
        <taxon>Pseudomonadati</taxon>
        <taxon>Pseudomonadota</taxon>
        <taxon>Betaproteobacteria</taxon>
        <taxon>Nitrosomonadales</taxon>
        <taxon>Gallionellaceae</taxon>
        <taxon>Ferrigenium</taxon>
    </lineage>
</organism>
<dbReference type="PANTHER" id="PTHR11562">
    <property type="entry name" value="CATION EFFLUX PROTEIN/ ZINC TRANSPORTER"/>
    <property type="match status" value="1"/>
</dbReference>
<evidence type="ECO:0000256" key="2">
    <source>
        <dbReference type="ARBA" id="ARBA00008873"/>
    </source>
</evidence>
<dbReference type="GO" id="GO:0005886">
    <property type="term" value="C:plasma membrane"/>
    <property type="evidence" value="ECO:0007669"/>
    <property type="project" value="TreeGrafter"/>
</dbReference>
<keyword evidence="7" id="KW-0406">Ion transport</keyword>
<dbReference type="Pfam" id="PF01545">
    <property type="entry name" value="Cation_efflux"/>
    <property type="match status" value="1"/>
</dbReference>
<keyword evidence="5" id="KW-0864">Zinc transport</keyword>
<dbReference type="Pfam" id="PF16916">
    <property type="entry name" value="ZT_dimer"/>
    <property type="match status" value="1"/>
</dbReference>
<keyword evidence="3" id="KW-0813">Transport</keyword>
<gene>
    <name evidence="12" type="ORF">FGKAn22_14430</name>
</gene>
<evidence type="ECO:0000256" key="6">
    <source>
        <dbReference type="ARBA" id="ARBA00022989"/>
    </source>
</evidence>
<feature type="domain" description="Cation efflux protein transmembrane" evidence="10">
    <location>
        <begin position="26"/>
        <end position="211"/>
    </location>
</feature>
<dbReference type="PANTHER" id="PTHR11562:SF17">
    <property type="entry name" value="RE54080P-RELATED"/>
    <property type="match status" value="1"/>
</dbReference>
<feature type="transmembrane region" description="Helical" evidence="9">
    <location>
        <begin position="23"/>
        <end position="43"/>
    </location>
</feature>
<keyword evidence="8 9" id="KW-0472">Membrane</keyword>
<dbReference type="InterPro" id="IPR050681">
    <property type="entry name" value="CDF/SLC30A"/>
</dbReference>
<evidence type="ECO:0000256" key="9">
    <source>
        <dbReference type="SAM" id="Phobius"/>
    </source>
</evidence>
<evidence type="ECO:0000256" key="8">
    <source>
        <dbReference type="ARBA" id="ARBA00023136"/>
    </source>
</evidence>
<sequence length="305" mass="32985">MTDHLHHHDHDHTHHHVANYDRAFAVGISLNILFVLVEAYFGWQADSLALLSDAGHNLSDVLGLLMAWGGFYLARLRPNQRHTYGLGRATMMAAMFNALLLLIVVGSIVLEAIDRFAQPVPIQGGTVMLVAAIGVVINGLTAWLFMSGNQHDINLRGAFLHMAADALVSLSVIVAGAAFILTGWTWVDPAISLVIALVILLGTWGLLRHALHLSLDGVPASIELGSVRNYLSALDGVTEIHDLHVWAMSTSEIALTVHLIMPDGHPGDDFLCNIAQALHHDFAIAHTTIQVETGDQPCILSGHPH</sequence>
<evidence type="ECO:0000313" key="13">
    <source>
        <dbReference type="Proteomes" id="UP001319121"/>
    </source>
</evidence>
<reference evidence="12 13" key="1">
    <citation type="submission" date="2019-03" db="EMBL/GenBank/DDBJ databases">
        <title>Complete genome sequence of Ferrigenium kumadai strain An22, a microaerophilic iron-oxidizing bacterium isolated from a paddy field soil.</title>
        <authorList>
            <person name="Watanabe T."/>
            <person name="Asakawa S."/>
        </authorList>
    </citation>
    <scope>NUCLEOTIDE SEQUENCE [LARGE SCALE GENOMIC DNA]</scope>
    <source>
        <strain evidence="12 13">An22</strain>
    </source>
</reference>
<keyword evidence="5" id="KW-0862">Zinc</keyword>
<evidence type="ECO:0000259" key="10">
    <source>
        <dbReference type="Pfam" id="PF01545"/>
    </source>
</evidence>
<protein>
    <submittedName>
        <fullName evidence="12">Cobalt transporter</fullName>
    </submittedName>
</protein>
<evidence type="ECO:0000256" key="1">
    <source>
        <dbReference type="ARBA" id="ARBA00004141"/>
    </source>
</evidence>
<keyword evidence="4 9" id="KW-0812">Transmembrane</keyword>
<dbReference type="SUPFAM" id="SSF161111">
    <property type="entry name" value="Cation efflux protein transmembrane domain-like"/>
    <property type="match status" value="1"/>
</dbReference>
<keyword evidence="6 9" id="KW-1133">Transmembrane helix</keyword>
<comment type="similarity">
    <text evidence="2">Belongs to the cation diffusion facilitator (CDF) transporter (TC 2.A.4) family. SLC30A subfamily.</text>
</comment>
<dbReference type="Proteomes" id="UP001319121">
    <property type="component" value="Chromosome"/>
</dbReference>
<feature type="transmembrane region" description="Helical" evidence="9">
    <location>
        <begin position="55"/>
        <end position="74"/>
    </location>
</feature>
<evidence type="ECO:0000256" key="3">
    <source>
        <dbReference type="ARBA" id="ARBA00022448"/>
    </source>
</evidence>
<dbReference type="Gene3D" id="1.20.1510.10">
    <property type="entry name" value="Cation efflux protein transmembrane domain"/>
    <property type="match status" value="1"/>
</dbReference>
<dbReference type="EMBL" id="AP019536">
    <property type="protein sequence ID" value="BBI99750.1"/>
    <property type="molecule type" value="Genomic_DNA"/>
</dbReference>
<dbReference type="InterPro" id="IPR058533">
    <property type="entry name" value="Cation_efflux_TM"/>
</dbReference>
<feature type="domain" description="Cation efflux protein cytoplasmic" evidence="11">
    <location>
        <begin position="221"/>
        <end position="292"/>
    </location>
</feature>
<evidence type="ECO:0000256" key="7">
    <source>
        <dbReference type="ARBA" id="ARBA00023065"/>
    </source>
</evidence>
<feature type="transmembrane region" description="Helical" evidence="9">
    <location>
        <begin position="158"/>
        <end position="184"/>
    </location>
</feature>
<name>A0AAN1T0S2_9PROT</name>
<dbReference type="InterPro" id="IPR036837">
    <property type="entry name" value="Cation_efflux_CTD_sf"/>
</dbReference>
<dbReference type="AlphaFoldDB" id="A0AAN1T0S2"/>
<keyword evidence="13" id="KW-1185">Reference proteome</keyword>
<feature type="transmembrane region" description="Helical" evidence="9">
    <location>
        <begin position="190"/>
        <end position="207"/>
    </location>
</feature>
<evidence type="ECO:0000256" key="4">
    <source>
        <dbReference type="ARBA" id="ARBA00022692"/>
    </source>
</evidence>
<dbReference type="RefSeq" id="WP_212784979.1">
    <property type="nucleotide sequence ID" value="NZ_AP019536.1"/>
</dbReference>
<feature type="transmembrane region" description="Helical" evidence="9">
    <location>
        <begin position="122"/>
        <end position="146"/>
    </location>
</feature>
<proteinExistence type="inferred from homology"/>
<dbReference type="InterPro" id="IPR002524">
    <property type="entry name" value="Cation_efflux"/>
</dbReference>
<evidence type="ECO:0000256" key="5">
    <source>
        <dbReference type="ARBA" id="ARBA00022906"/>
    </source>
</evidence>
<evidence type="ECO:0000259" key="11">
    <source>
        <dbReference type="Pfam" id="PF16916"/>
    </source>
</evidence>
<dbReference type="KEGG" id="fku:FGKAn22_14430"/>